<evidence type="ECO:0000313" key="2">
    <source>
        <dbReference type="EMBL" id="GMH74749.1"/>
    </source>
</evidence>
<gene>
    <name evidence="2" type="ORF">TrRE_jg1499</name>
</gene>
<dbReference type="PANTHER" id="PTHR43036:SF2">
    <property type="entry name" value="OS04G0481300 PROTEIN"/>
    <property type="match status" value="1"/>
</dbReference>
<dbReference type="EMBL" id="BRXZ01001591">
    <property type="protein sequence ID" value="GMH74749.1"/>
    <property type="molecule type" value="Genomic_DNA"/>
</dbReference>
<dbReference type="OrthoDB" id="2013972at2759"/>
<comment type="caution">
    <text evidence="2">The sequence shown here is derived from an EMBL/GenBank/DDBJ whole genome shotgun (WGS) entry which is preliminary data.</text>
</comment>
<dbReference type="PANTHER" id="PTHR43036">
    <property type="entry name" value="OSJNBB0011N17.9 PROTEIN"/>
    <property type="match status" value="1"/>
</dbReference>
<sequence length="361" mass="40581">MASEADQENESVGLRVGPLAWKWPPVYPYDDELFLRSDAEPPMLNPMSMVNGEIPQDTEEDQKERTERSEKAAKEFWENEPDTEEYLSGASVNNLQNHLGFYLADGDAVLELGAGSNSYFPPSLKLSRHVGVSYTDDKMKSNPSITSSIIADLNDVEEERGLRSPEVKSLGAGTFDKVVMTNTIDFLTHPREVFRTAWFLLKPGGTMIVPFSSKDAYKSAFGDVQTKMWRTMNDDQHMWVAGSFFQFSAGEGWSGLKGFDISPPKPSNFIQEKLDKTTGAYVVQATKSDLEPTSVDPDDPAAYFGTRLWLTPVLESRDKMLITPRLGRAWEMAKTEEGRKHLEDNVEVLPAIYENLIKMDR</sequence>
<feature type="region of interest" description="Disordered" evidence="1">
    <location>
        <begin position="44"/>
        <end position="81"/>
    </location>
</feature>
<accession>A0A9W7EAZ7</accession>
<proteinExistence type="predicted"/>
<organism evidence="2 3">
    <name type="scientific">Triparma retinervis</name>
    <dbReference type="NCBI Taxonomy" id="2557542"/>
    <lineage>
        <taxon>Eukaryota</taxon>
        <taxon>Sar</taxon>
        <taxon>Stramenopiles</taxon>
        <taxon>Ochrophyta</taxon>
        <taxon>Bolidophyceae</taxon>
        <taxon>Parmales</taxon>
        <taxon>Triparmaceae</taxon>
        <taxon>Triparma</taxon>
    </lineage>
</organism>
<dbReference type="AlphaFoldDB" id="A0A9W7EAZ7"/>
<evidence type="ECO:0000256" key="1">
    <source>
        <dbReference type="SAM" id="MobiDB-lite"/>
    </source>
</evidence>
<protein>
    <recommendedName>
        <fullName evidence="4">Methyltransferase type 11 domain-containing protein</fullName>
    </recommendedName>
</protein>
<keyword evidence="3" id="KW-1185">Reference proteome</keyword>
<name>A0A9W7EAZ7_9STRA</name>
<dbReference type="Proteomes" id="UP001165082">
    <property type="component" value="Unassembled WGS sequence"/>
</dbReference>
<reference evidence="2" key="1">
    <citation type="submission" date="2022-07" db="EMBL/GenBank/DDBJ databases">
        <title>Genome analysis of Parmales, a sister group of diatoms, reveals the evolutionary specialization of diatoms from phago-mixotrophs to photoautotrophs.</title>
        <authorList>
            <person name="Ban H."/>
            <person name="Sato S."/>
            <person name="Yoshikawa S."/>
            <person name="Kazumasa Y."/>
            <person name="Nakamura Y."/>
            <person name="Ichinomiya M."/>
            <person name="Saitoh K."/>
            <person name="Sato N."/>
            <person name="Blanc-Mathieu R."/>
            <person name="Endo H."/>
            <person name="Kuwata A."/>
            <person name="Ogata H."/>
        </authorList>
    </citation>
    <scope>NUCLEOTIDE SEQUENCE</scope>
</reference>
<dbReference type="Gene3D" id="3.40.50.150">
    <property type="entry name" value="Vaccinia Virus protein VP39"/>
    <property type="match status" value="1"/>
</dbReference>
<evidence type="ECO:0000313" key="3">
    <source>
        <dbReference type="Proteomes" id="UP001165082"/>
    </source>
</evidence>
<evidence type="ECO:0008006" key="4">
    <source>
        <dbReference type="Google" id="ProtNLM"/>
    </source>
</evidence>
<dbReference type="InterPro" id="IPR029063">
    <property type="entry name" value="SAM-dependent_MTases_sf"/>
</dbReference>
<feature type="compositionally biased region" description="Basic and acidic residues" evidence="1">
    <location>
        <begin position="62"/>
        <end position="77"/>
    </location>
</feature>
<dbReference type="SUPFAM" id="SSF53335">
    <property type="entry name" value="S-adenosyl-L-methionine-dependent methyltransferases"/>
    <property type="match status" value="1"/>
</dbReference>